<protein>
    <submittedName>
        <fullName evidence="2">Uncharacterized protein</fullName>
    </submittedName>
</protein>
<dbReference type="CTD" id="183603"/>
<reference evidence="2 3" key="1">
    <citation type="journal article" date="1998" name="Science">
        <title>Genome sequence of the nematode C. elegans: a platform for investigating biology.</title>
        <authorList>
            <consortium name="The C. elegans sequencing consortium"/>
            <person name="Sulson J.E."/>
            <person name="Waterston R."/>
        </authorList>
    </citation>
    <scope>NUCLEOTIDE SEQUENCE [LARGE SCALE GENOMIC DNA]</scope>
    <source>
        <strain evidence="2 3">Bristol N2</strain>
    </source>
</reference>
<dbReference type="WormBase" id="C49C8.6">
    <property type="protein sequence ID" value="CE35963"/>
    <property type="gene ID" value="WBGene00016770"/>
</dbReference>
<dbReference type="KEGG" id="cel:CELE_C49C8.6"/>
<dbReference type="UCSC" id="C49C8.6">
    <property type="organism name" value="c. elegans"/>
</dbReference>
<dbReference type="RefSeq" id="NP_501484.2">
    <property type="nucleotide sequence ID" value="NM_069083.5"/>
</dbReference>
<dbReference type="AlphaFoldDB" id="Q18708"/>
<dbReference type="AGR" id="WB:WBGene00016770"/>
<accession>Q18708</accession>
<dbReference type="PIR" id="T29853">
    <property type="entry name" value="T29853"/>
</dbReference>
<feature type="signal peptide" evidence="1">
    <location>
        <begin position="1"/>
        <end position="21"/>
    </location>
</feature>
<dbReference type="InParanoid" id="Q18708"/>
<evidence type="ECO:0000313" key="3">
    <source>
        <dbReference type="Proteomes" id="UP000001940"/>
    </source>
</evidence>
<dbReference type="EMBL" id="BX284604">
    <property type="protein sequence ID" value="CCD67646.1"/>
    <property type="molecule type" value="Genomic_DNA"/>
</dbReference>
<keyword evidence="1" id="KW-0732">Signal</keyword>
<gene>
    <name evidence="2 4" type="ORF">C49C8.6</name>
    <name evidence="2" type="ORF">CELE_C49C8.6</name>
</gene>
<dbReference type="GeneID" id="183603"/>
<sequence>MKTYWFISTFLVIFFLDKLICAPDGFKSSFVEDCSIETCKAWEPRYLYNFGEAIIEYTSSCKESRIYCIPNPYLNCETVQVVGKQNENNRTGKIDSDSNHNATAIFKCNKNHWKIGEQIIEEIGCNFHCTENVKSRKIEESQLSKNTKIDFRTQPNITLNIRELGSEVENRTKTPNNQFQLNQNVAQKASHYCNVGKPK</sequence>
<organism evidence="2 3">
    <name type="scientific">Caenorhabditis elegans</name>
    <dbReference type="NCBI Taxonomy" id="6239"/>
    <lineage>
        <taxon>Eukaryota</taxon>
        <taxon>Metazoa</taxon>
        <taxon>Ecdysozoa</taxon>
        <taxon>Nematoda</taxon>
        <taxon>Chromadorea</taxon>
        <taxon>Rhabditida</taxon>
        <taxon>Rhabditina</taxon>
        <taxon>Rhabditomorpha</taxon>
        <taxon>Rhabditoidea</taxon>
        <taxon>Rhabditidae</taxon>
        <taxon>Peloderinae</taxon>
        <taxon>Caenorhabditis</taxon>
    </lineage>
</organism>
<dbReference type="Bgee" id="WBGene00016770">
    <property type="expression patterns" value="Expressed in pharyngeal muscle cell (C elegans) and 1 other cell type or tissue"/>
</dbReference>
<keyword evidence="3" id="KW-1185">Reference proteome</keyword>
<evidence type="ECO:0000256" key="1">
    <source>
        <dbReference type="SAM" id="SignalP"/>
    </source>
</evidence>
<proteinExistence type="predicted"/>
<dbReference type="FunCoup" id="Q18708">
    <property type="interactions" value="226"/>
</dbReference>
<evidence type="ECO:0000313" key="4">
    <source>
        <dbReference type="WormBase" id="C49C8.6"/>
    </source>
</evidence>
<dbReference type="Proteomes" id="UP000001940">
    <property type="component" value="Chromosome IV"/>
</dbReference>
<feature type="chain" id="PRO_5004187009" evidence="1">
    <location>
        <begin position="22"/>
        <end position="199"/>
    </location>
</feature>
<dbReference type="OrthoDB" id="10590468at2759"/>
<evidence type="ECO:0000313" key="2">
    <source>
        <dbReference type="EMBL" id="CCD67646.1"/>
    </source>
</evidence>
<name>Q18708_CAEEL</name>
<dbReference type="OMA" id="CKESRIY"/>
<dbReference type="PaxDb" id="6239-C49C8.6"/>
<dbReference type="HOGENOM" id="CLU_1490356_0_0_1"/>